<accession>A0A4R3KIB1</accession>
<dbReference type="AlphaFoldDB" id="A0A4R3KIB1"/>
<dbReference type="Gene3D" id="1.20.120.30">
    <property type="entry name" value="Aspartate receptor, ligand-binding domain"/>
    <property type="match status" value="1"/>
</dbReference>
<dbReference type="OrthoDB" id="266313at2"/>
<protein>
    <submittedName>
        <fullName evidence="5">Methyl-accepting chemotaxis protein</fullName>
    </submittedName>
</protein>
<keyword evidence="3" id="KW-0175">Coiled coil</keyword>
<dbReference type="GO" id="GO:0007165">
    <property type="term" value="P:signal transduction"/>
    <property type="evidence" value="ECO:0007669"/>
    <property type="project" value="UniProtKB-KW"/>
</dbReference>
<feature type="domain" description="Methyl-accepting transducer" evidence="4">
    <location>
        <begin position="214"/>
        <end position="414"/>
    </location>
</feature>
<evidence type="ECO:0000256" key="1">
    <source>
        <dbReference type="ARBA" id="ARBA00023224"/>
    </source>
</evidence>
<proteinExistence type="predicted"/>
<dbReference type="Pfam" id="PF13682">
    <property type="entry name" value="CZB"/>
    <property type="match status" value="1"/>
</dbReference>
<evidence type="ECO:0000313" key="5">
    <source>
        <dbReference type="EMBL" id="TCS83280.1"/>
    </source>
</evidence>
<feature type="coiled-coil region" evidence="3">
    <location>
        <begin position="242"/>
        <end position="269"/>
    </location>
</feature>
<dbReference type="InterPro" id="IPR025991">
    <property type="entry name" value="Chemoreceptor_zinc-bind_dom"/>
</dbReference>
<gene>
    <name evidence="5" type="ORF">EDD72_10518</name>
</gene>
<sequence length="570" mass="65184">MGWFWKHKVQGVQSKFISEINHIEDLESKVREKMRYIGFEELNPELQAEFCQLIQKHQSIIEQRLLEKVKEIVGEGFQTSTWQQYISLFLNELMVENGQYFRKKQWKIVELLLETKLQPDWLIGATETIIDTIQEQLLSESDWRMVAPKLRYFQKLMMLCQMVWVEMYTTHLVSLFSNGISELVFYNAQIDQVKGLLESLDQQVQLSSGIQQMIQEINSAVEEVASTSNSAADFSHQSVSEAKKGQKVIEDALQEMAKLEDQYEKVIVAIHDFAKKISQMESMIQFIRDIADQTNLLALNANIEAARAGEHGLGFSVVAQEVRKLSEHSKESVGSISTIIQELVSDADSIKSWILETGKIVNHGVQESTQAIQQLVQIIDTFNQISESMQGIAAANQEQAAATAQITEQNQKIDELIRVGKEKGIATGEAIYHLSTMSERLRKSIDQIGIQVNEKGLLNLAKTDHLLWKWRIYNMLLGYVQVDTDSIQSEKQCRLGKWYYSQQASRFKNLTTYQRMEVPHRLVHQTAKEAAIAYSKGDLALAEQKLKELEGYSNEIIQLLDEIAQSIEEE</sequence>
<dbReference type="PANTHER" id="PTHR32089:SF112">
    <property type="entry name" value="LYSOZYME-LIKE PROTEIN-RELATED"/>
    <property type="match status" value="1"/>
</dbReference>
<evidence type="ECO:0000259" key="4">
    <source>
        <dbReference type="PROSITE" id="PS50111"/>
    </source>
</evidence>
<dbReference type="GO" id="GO:0016020">
    <property type="term" value="C:membrane"/>
    <property type="evidence" value="ECO:0007669"/>
    <property type="project" value="InterPro"/>
</dbReference>
<organism evidence="5 6">
    <name type="scientific">Tepidibacillus fermentans</name>
    <dbReference type="NCBI Taxonomy" id="1281767"/>
    <lineage>
        <taxon>Bacteria</taxon>
        <taxon>Bacillati</taxon>
        <taxon>Bacillota</taxon>
        <taxon>Bacilli</taxon>
        <taxon>Bacillales</taxon>
        <taxon>Bacillaceae</taxon>
        <taxon>Tepidibacillus</taxon>
    </lineage>
</organism>
<dbReference type="EMBL" id="SMAB01000005">
    <property type="protein sequence ID" value="TCS83280.1"/>
    <property type="molecule type" value="Genomic_DNA"/>
</dbReference>
<evidence type="ECO:0000256" key="3">
    <source>
        <dbReference type="SAM" id="Coils"/>
    </source>
</evidence>
<dbReference type="Pfam" id="PF00015">
    <property type="entry name" value="MCPsignal"/>
    <property type="match status" value="1"/>
</dbReference>
<dbReference type="SUPFAM" id="SSF58104">
    <property type="entry name" value="Methyl-accepting chemotaxis protein (MCP) signaling domain"/>
    <property type="match status" value="1"/>
</dbReference>
<reference evidence="5 6" key="1">
    <citation type="submission" date="2019-03" db="EMBL/GenBank/DDBJ databases">
        <title>Genomic Encyclopedia of Type Strains, Phase IV (KMG-IV): sequencing the most valuable type-strain genomes for metagenomic binning, comparative biology and taxonomic classification.</title>
        <authorList>
            <person name="Goeker M."/>
        </authorList>
    </citation>
    <scope>NUCLEOTIDE SEQUENCE [LARGE SCALE GENOMIC DNA]</scope>
    <source>
        <strain evidence="5 6">DSM 23802</strain>
    </source>
</reference>
<evidence type="ECO:0000313" key="6">
    <source>
        <dbReference type="Proteomes" id="UP000295788"/>
    </source>
</evidence>
<keyword evidence="6" id="KW-1185">Reference proteome</keyword>
<keyword evidence="1 2" id="KW-0807">Transducer</keyword>
<dbReference type="RefSeq" id="WP_132767667.1">
    <property type="nucleotide sequence ID" value="NZ_SMAB01000005.1"/>
</dbReference>
<name>A0A4R3KIB1_9BACI</name>
<feature type="coiled-coil region" evidence="3">
    <location>
        <begin position="542"/>
        <end position="569"/>
    </location>
</feature>
<comment type="caution">
    <text evidence="5">The sequence shown here is derived from an EMBL/GenBank/DDBJ whole genome shotgun (WGS) entry which is preliminary data.</text>
</comment>
<dbReference type="InterPro" id="IPR004089">
    <property type="entry name" value="MCPsignal_dom"/>
</dbReference>
<evidence type="ECO:0000256" key="2">
    <source>
        <dbReference type="PROSITE-ProRule" id="PRU00284"/>
    </source>
</evidence>
<dbReference type="SMART" id="SM00283">
    <property type="entry name" value="MA"/>
    <property type="match status" value="1"/>
</dbReference>
<dbReference type="Gene3D" id="1.10.287.950">
    <property type="entry name" value="Methyl-accepting chemotaxis protein"/>
    <property type="match status" value="1"/>
</dbReference>
<dbReference type="PANTHER" id="PTHR32089">
    <property type="entry name" value="METHYL-ACCEPTING CHEMOTAXIS PROTEIN MCPB"/>
    <property type="match status" value="1"/>
</dbReference>
<dbReference type="Proteomes" id="UP000295788">
    <property type="component" value="Unassembled WGS sequence"/>
</dbReference>
<dbReference type="PROSITE" id="PS50111">
    <property type="entry name" value="CHEMOTAXIS_TRANSDUC_2"/>
    <property type="match status" value="1"/>
</dbReference>